<keyword evidence="2" id="KW-1185">Reference proteome</keyword>
<dbReference type="Proteomes" id="UP000192917">
    <property type="component" value="Unassembled WGS sequence"/>
</dbReference>
<protein>
    <submittedName>
        <fullName evidence="1">Putative sulfotransferase</fullName>
    </submittedName>
</protein>
<accession>A0A1Y6C6D1</accession>
<dbReference type="EMBL" id="FWZX01000015">
    <property type="protein sequence ID" value="SMF44317.1"/>
    <property type="molecule type" value="Genomic_DNA"/>
</dbReference>
<dbReference type="STRING" id="560819.SAMN05428998_115122"/>
<dbReference type="GO" id="GO:0016740">
    <property type="term" value="F:transferase activity"/>
    <property type="evidence" value="ECO:0007669"/>
    <property type="project" value="UniProtKB-KW"/>
</dbReference>
<reference evidence="1 2" key="1">
    <citation type="submission" date="2017-04" db="EMBL/GenBank/DDBJ databases">
        <authorList>
            <person name="Afonso C.L."/>
            <person name="Miller P.J."/>
            <person name="Scott M.A."/>
            <person name="Spackman E."/>
            <person name="Goraichik I."/>
            <person name="Dimitrov K.M."/>
            <person name="Suarez D.L."/>
            <person name="Swayne D.E."/>
        </authorList>
    </citation>
    <scope>NUCLEOTIDE SEQUENCE [LARGE SCALE GENOMIC DNA]</scope>
    <source>
        <strain evidence="1 2">USBA 355</strain>
    </source>
</reference>
<gene>
    <name evidence="1" type="ORF">SAMN05428998_115122</name>
</gene>
<evidence type="ECO:0000313" key="1">
    <source>
        <dbReference type="EMBL" id="SMF44317.1"/>
    </source>
</evidence>
<dbReference type="Pfam" id="PF13469">
    <property type="entry name" value="Sulfotransfer_3"/>
    <property type="match status" value="2"/>
</dbReference>
<sequence length="329" mass="36796">MLSNMVRCHRSLLSISEFFTSLGAYAFRGGVMTGAAVARRLGTLSPAGRALLENGLHVDEFLYPLGPGARYGAGEVPPILCTTLPHLTEDHERLWDELAAALSGRGSAPLGEHYRFVFDWLAERFGRSVWLERSGASLLFVPTLARLYPDARFVHIYRDGRDTALSMRRHHFFRLRVQMAELLHRVGLDPMAPFNVPGTSPWVPAAERLRFGFFDAERYRRMEIPLPAFGRFWSEMIERGLGYLAALPEERVLSLRYEDVVAEPEAELRRFIRFVGPDLEADSWLAEVSALPNAKAPAWQSLEASELAALERACSPGQRLLGYLPAGGA</sequence>
<dbReference type="AlphaFoldDB" id="A0A1Y6C6D1"/>
<dbReference type="Gene3D" id="3.40.50.300">
    <property type="entry name" value="P-loop containing nucleotide triphosphate hydrolases"/>
    <property type="match status" value="1"/>
</dbReference>
<keyword evidence="1" id="KW-0808">Transferase</keyword>
<name>A0A1Y6C6D1_9PROT</name>
<evidence type="ECO:0000313" key="2">
    <source>
        <dbReference type="Proteomes" id="UP000192917"/>
    </source>
</evidence>
<organism evidence="1 2">
    <name type="scientific">Tistlia consotensis USBA 355</name>
    <dbReference type="NCBI Taxonomy" id="560819"/>
    <lineage>
        <taxon>Bacteria</taxon>
        <taxon>Pseudomonadati</taxon>
        <taxon>Pseudomonadota</taxon>
        <taxon>Alphaproteobacteria</taxon>
        <taxon>Rhodospirillales</taxon>
        <taxon>Rhodovibrionaceae</taxon>
        <taxon>Tistlia</taxon>
    </lineage>
</organism>
<dbReference type="SUPFAM" id="SSF52540">
    <property type="entry name" value="P-loop containing nucleoside triphosphate hydrolases"/>
    <property type="match status" value="1"/>
</dbReference>
<dbReference type="InterPro" id="IPR027417">
    <property type="entry name" value="P-loop_NTPase"/>
</dbReference>
<proteinExistence type="predicted"/>